<evidence type="ECO:0000313" key="4">
    <source>
        <dbReference type="Proteomes" id="UP001602119"/>
    </source>
</evidence>
<keyword evidence="2" id="KW-1133">Transmembrane helix</keyword>
<comment type="caution">
    <text evidence="3">The sequence shown here is derived from an EMBL/GenBank/DDBJ whole genome shotgun (WGS) entry which is preliminary data.</text>
</comment>
<feature type="transmembrane region" description="Helical" evidence="2">
    <location>
        <begin position="89"/>
        <end position="108"/>
    </location>
</feature>
<keyword evidence="4" id="KW-1185">Reference proteome</keyword>
<organism evidence="3 4">
    <name type="scientific">Microtetraspora fusca</name>
    <dbReference type="NCBI Taxonomy" id="1997"/>
    <lineage>
        <taxon>Bacteria</taxon>
        <taxon>Bacillati</taxon>
        <taxon>Actinomycetota</taxon>
        <taxon>Actinomycetes</taxon>
        <taxon>Streptosporangiales</taxon>
        <taxon>Streptosporangiaceae</taxon>
        <taxon>Microtetraspora</taxon>
    </lineage>
</organism>
<accession>A0ABW6VJ03</accession>
<dbReference type="Proteomes" id="UP001602119">
    <property type="component" value="Unassembled WGS sequence"/>
</dbReference>
<dbReference type="SUPFAM" id="SSF103473">
    <property type="entry name" value="MFS general substrate transporter"/>
    <property type="match status" value="1"/>
</dbReference>
<name>A0ABW6VJ03_MICFU</name>
<protein>
    <recommendedName>
        <fullName evidence="5">MFS transporter</fullName>
    </recommendedName>
</protein>
<reference evidence="3 4" key="1">
    <citation type="submission" date="2024-10" db="EMBL/GenBank/DDBJ databases">
        <title>The Natural Products Discovery Center: Release of the First 8490 Sequenced Strains for Exploring Actinobacteria Biosynthetic Diversity.</title>
        <authorList>
            <person name="Kalkreuter E."/>
            <person name="Kautsar S.A."/>
            <person name="Yang D."/>
            <person name="Bader C.D."/>
            <person name="Teijaro C.N."/>
            <person name="Fluegel L."/>
            <person name="Davis C.M."/>
            <person name="Simpson J.R."/>
            <person name="Lauterbach L."/>
            <person name="Steele A.D."/>
            <person name="Gui C."/>
            <person name="Meng S."/>
            <person name="Li G."/>
            <person name="Viehrig K."/>
            <person name="Ye F."/>
            <person name="Su P."/>
            <person name="Kiefer A.F."/>
            <person name="Nichols A."/>
            <person name="Cepeda A.J."/>
            <person name="Yan W."/>
            <person name="Fan B."/>
            <person name="Jiang Y."/>
            <person name="Adhikari A."/>
            <person name="Zheng C.-J."/>
            <person name="Schuster L."/>
            <person name="Cowan T.M."/>
            <person name="Smanski M.J."/>
            <person name="Chevrette M.G."/>
            <person name="De Carvalho L.P.S."/>
            <person name="Shen B."/>
        </authorList>
    </citation>
    <scope>NUCLEOTIDE SEQUENCE [LARGE SCALE GENOMIC DNA]</scope>
    <source>
        <strain evidence="3 4">NPDC001281</strain>
    </source>
</reference>
<evidence type="ECO:0008006" key="5">
    <source>
        <dbReference type="Google" id="ProtNLM"/>
    </source>
</evidence>
<dbReference type="RefSeq" id="WP_387348067.1">
    <property type="nucleotide sequence ID" value="NZ_JBIAXI010000048.1"/>
</dbReference>
<proteinExistence type="predicted"/>
<evidence type="ECO:0000256" key="1">
    <source>
        <dbReference type="SAM" id="MobiDB-lite"/>
    </source>
</evidence>
<dbReference type="EMBL" id="JBIAXI010000048">
    <property type="protein sequence ID" value="MFF4779341.1"/>
    <property type="molecule type" value="Genomic_DNA"/>
</dbReference>
<gene>
    <name evidence="3" type="ORF">ACFY05_41650</name>
</gene>
<feature type="transmembrane region" description="Helical" evidence="2">
    <location>
        <begin position="57"/>
        <end position="83"/>
    </location>
</feature>
<keyword evidence="2" id="KW-0472">Membrane</keyword>
<sequence>MASGNCGTAPIHKRADRPDGTRHSKVGLSSGAGYLTLLAVPPGGTTGSPRRAPSERFGAYFGLLSFLSGAVALAGGFAVGPLFDAGSRGVTTALVGLGLIAAISTAALRLPRSHADDA</sequence>
<keyword evidence="2" id="KW-0812">Transmembrane</keyword>
<evidence type="ECO:0000313" key="3">
    <source>
        <dbReference type="EMBL" id="MFF4779341.1"/>
    </source>
</evidence>
<evidence type="ECO:0000256" key="2">
    <source>
        <dbReference type="SAM" id="Phobius"/>
    </source>
</evidence>
<feature type="region of interest" description="Disordered" evidence="1">
    <location>
        <begin position="1"/>
        <end position="28"/>
    </location>
</feature>
<dbReference type="InterPro" id="IPR036259">
    <property type="entry name" value="MFS_trans_sf"/>
</dbReference>